<comment type="caution">
    <text evidence="3">The sequence shown here is derived from an EMBL/GenBank/DDBJ whole genome shotgun (WGS) entry which is preliminary data.</text>
</comment>
<gene>
    <name evidence="3" type="ORF">niasHT_035020</name>
</gene>
<feature type="chain" id="PRO_5044744847" description="Effector protein" evidence="2">
    <location>
        <begin position="26"/>
        <end position="428"/>
    </location>
</feature>
<feature type="signal peptide" evidence="2">
    <location>
        <begin position="1"/>
        <end position="25"/>
    </location>
</feature>
<dbReference type="EMBL" id="JBICBT010001130">
    <property type="protein sequence ID" value="KAL3081680.1"/>
    <property type="molecule type" value="Genomic_DNA"/>
</dbReference>
<sequence length="428" mass="47751">MMNKIYTTIHFLLLLTVIANKSTNCATNGQKTQTVKTADATHDGAGKISHDSSSSSEENDSTSAATKMLMNEAKHPFSKHNDESIKQQQKMRPEEANFSVKYLPPRLSAAQIDNIAQQASSMITLRTLKHVKEIFSKFAPDSWLEALEDIPLPTIRCTVKVSTKVRLFQQQLALKNDEDDDEEEEVVVSDGSDHEGTTEMPETMEIINSFEEEEAAKIQTKEQLMNLLKSKCPRGFSQIVAFNEAINETLRQLPPHVHQIFEKHGKNFKNVSSFFHADAIASIKTFLIELLGDLKTITSDEREQIADVFPKLRDAVTDPKIDQLIDQTIECVNGSKIACQNASQSAAQIWTSLIANGKKVENSATQKPNLDNAAHFTLIRAKRQDMIAEPEVPSASNVENDGNGDEQKKNDQPVIYSPDDQQIELQLS</sequence>
<keyword evidence="4" id="KW-1185">Reference proteome</keyword>
<name>A0ABD2IV34_9BILA</name>
<evidence type="ECO:0000313" key="4">
    <source>
        <dbReference type="Proteomes" id="UP001620626"/>
    </source>
</evidence>
<protein>
    <recommendedName>
        <fullName evidence="5">Effector protein</fullName>
    </recommendedName>
</protein>
<feature type="compositionally biased region" description="Polar residues" evidence="1">
    <location>
        <begin position="419"/>
        <end position="428"/>
    </location>
</feature>
<feature type="compositionally biased region" description="Basic and acidic residues" evidence="1">
    <location>
        <begin position="39"/>
        <end position="50"/>
    </location>
</feature>
<accession>A0ABD2IV34</accession>
<feature type="compositionally biased region" description="Acidic residues" evidence="1">
    <location>
        <begin position="177"/>
        <end position="187"/>
    </location>
</feature>
<evidence type="ECO:0000256" key="1">
    <source>
        <dbReference type="SAM" id="MobiDB-lite"/>
    </source>
</evidence>
<evidence type="ECO:0000313" key="3">
    <source>
        <dbReference type="EMBL" id="KAL3081680.1"/>
    </source>
</evidence>
<reference evidence="3 4" key="1">
    <citation type="submission" date="2024-10" db="EMBL/GenBank/DDBJ databases">
        <authorList>
            <person name="Kim D."/>
        </authorList>
    </citation>
    <scope>NUCLEOTIDE SEQUENCE [LARGE SCALE GENOMIC DNA]</scope>
    <source>
        <strain evidence="3">BH-2024</strain>
    </source>
</reference>
<feature type="region of interest" description="Disordered" evidence="1">
    <location>
        <begin position="176"/>
        <end position="198"/>
    </location>
</feature>
<organism evidence="3 4">
    <name type="scientific">Heterodera trifolii</name>
    <dbReference type="NCBI Taxonomy" id="157864"/>
    <lineage>
        <taxon>Eukaryota</taxon>
        <taxon>Metazoa</taxon>
        <taxon>Ecdysozoa</taxon>
        <taxon>Nematoda</taxon>
        <taxon>Chromadorea</taxon>
        <taxon>Rhabditida</taxon>
        <taxon>Tylenchina</taxon>
        <taxon>Tylenchomorpha</taxon>
        <taxon>Tylenchoidea</taxon>
        <taxon>Heteroderidae</taxon>
        <taxon>Heteroderinae</taxon>
        <taxon>Heterodera</taxon>
    </lineage>
</organism>
<feature type="compositionally biased region" description="Low complexity" evidence="1">
    <location>
        <begin position="51"/>
        <end position="63"/>
    </location>
</feature>
<proteinExistence type="predicted"/>
<dbReference type="AlphaFoldDB" id="A0ABD2IV34"/>
<evidence type="ECO:0000256" key="2">
    <source>
        <dbReference type="SAM" id="SignalP"/>
    </source>
</evidence>
<evidence type="ECO:0008006" key="5">
    <source>
        <dbReference type="Google" id="ProtNLM"/>
    </source>
</evidence>
<feature type="region of interest" description="Disordered" evidence="1">
    <location>
        <begin position="31"/>
        <end position="63"/>
    </location>
</feature>
<feature type="region of interest" description="Disordered" evidence="1">
    <location>
        <begin position="387"/>
        <end position="428"/>
    </location>
</feature>
<keyword evidence="2" id="KW-0732">Signal</keyword>
<dbReference type="Proteomes" id="UP001620626">
    <property type="component" value="Unassembled WGS sequence"/>
</dbReference>